<reference evidence="2" key="1">
    <citation type="submission" date="2014-09" db="EMBL/GenBank/DDBJ databases">
        <authorList>
            <person name="Magalhaes I.L.F."/>
            <person name="Oliveira U."/>
            <person name="Santos F.R."/>
            <person name="Vidigal T.H.D.A."/>
            <person name="Brescovit A.D."/>
            <person name="Santos A.J."/>
        </authorList>
    </citation>
    <scope>NUCLEOTIDE SEQUENCE</scope>
    <source>
        <tissue evidence="2">Shoot tissue taken approximately 20 cm above the soil surface</tissue>
    </source>
</reference>
<accession>A0A0A8YBS8</accession>
<keyword evidence="1" id="KW-0812">Transmembrane</keyword>
<keyword evidence="1" id="KW-1133">Transmembrane helix</keyword>
<name>A0A0A8YBS8_ARUDO</name>
<keyword evidence="1" id="KW-0472">Membrane</keyword>
<dbReference type="EMBL" id="GBRH01275082">
    <property type="protein sequence ID" value="JAD22813.1"/>
    <property type="molecule type" value="Transcribed_RNA"/>
</dbReference>
<protein>
    <submittedName>
        <fullName evidence="2">Uncharacterized protein</fullName>
    </submittedName>
</protein>
<evidence type="ECO:0000313" key="2">
    <source>
        <dbReference type="EMBL" id="JAD22813.1"/>
    </source>
</evidence>
<feature type="transmembrane region" description="Helical" evidence="1">
    <location>
        <begin position="12"/>
        <end position="30"/>
    </location>
</feature>
<proteinExistence type="predicted"/>
<dbReference type="AlphaFoldDB" id="A0A0A8YBS8"/>
<organism evidence="2">
    <name type="scientific">Arundo donax</name>
    <name type="common">Giant reed</name>
    <name type="synonym">Donax arundinaceus</name>
    <dbReference type="NCBI Taxonomy" id="35708"/>
    <lineage>
        <taxon>Eukaryota</taxon>
        <taxon>Viridiplantae</taxon>
        <taxon>Streptophyta</taxon>
        <taxon>Embryophyta</taxon>
        <taxon>Tracheophyta</taxon>
        <taxon>Spermatophyta</taxon>
        <taxon>Magnoliopsida</taxon>
        <taxon>Liliopsida</taxon>
        <taxon>Poales</taxon>
        <taxon>Poaceae</taxon>
        <taxon>PACMAD clade</taxon>
        <taxon>Arundinoideae</taxon>
        <taxon>Arundineae</taxon>
        <taxon>Arundo</taxon>
    </lineage>
</organism>
<reference evidence="2" key="2">
    <citation type="journal article" date="2015" name="Data Brief">
        <title>Shoot transcriptome of the giant reed, Arundo donax.</title>
        <authorList>
            <person name="Barrero R.A."/>
            <person name="Guerrero F.D."/>
            <person name="Moolhuijzen P."/>
            <person name="Goolsby J.A."/>
            <person name="Tidwell J."/>
            <person name="Bellgard S.E."/>
            <person name="Bellgard M.I."/>
        </authorList>
    </citation>
    <scope>NUCLEOTIDE SEQUENCE</scope>
    <source>
        <tissue evidence="2">Shoot tissue taken approximately 20 cm above the soil surface</tissue>
    </source>
</reference>
<sequence>MSDLYGMKTVELLYIMFVYYGSYRLHIKLAM</sequence>
<evidence type="ECO:0000256" key="1">
    <source>
        <dbReference type="SAM" id="Phobius"/>
    </source>
</evidence>